<keyword evidence="2" id="KW-0677">Repeat</keyword>
<dbReference type="InterPro" id="IPR019775">
    <property type="entry name" value="WD40_repeat_CS"/>
</dbReference>
<feature type="compositionally biased region" description="Basic and acidic residues" evidence="6">
    <location>
        <begin position="164"/>
        <end position="176"/>
    </location>
</feature>
<dbReference type="Pfam" id="PF00400">
    <property type="entry name" value="WD40"/>
    <property type="match status" value="4"/>
</dbReference>
<sequence length="534" mass="59385">MLRGHILYFCHCVCLLFITISLFPFDFYVFFFSFFFFCVLVYVPLTHSIYFIFFTRAPLHPCPQSMYYELAPSVREDVLQRVTRQLGGVAASGAPPPCPEWGDELPLHLAATPEDVMRAYPPPPSHLAPDAGAAVPPEQQQQGKVKEDGARAAHKRPRIISPELRQEMTERERNSDGGDNASASSSFTPHVHFDPSFVRTDYLGRSFLQPPPALLSGLDSSELECHPPRQMKGGWGKHAAGIQQLQWVPPVGHLLFAADLKGEVRLYEAMASRKCIATFVAHTQPVKSLEVTPDASIMSTGSVDGTVALWDVERGVCSNVLTNTEGLPCVQHLHHPFDTSSLILAALGRKIVLYDVRVSSHKYQREYTGHMGTIFNLTLLSGGKKLLTTSEDKTLRTWDFRVPVQIKQIADVSMHAITHVARHPTEDMLVAQSLNNQALVFADSGGGQVKLLRHRVFSGHTISGTRCQLAFSPDGRYLSSGDIHGKLFIWSWATCELVRSFPAHTQTLASHRWHPIESSRVVTSAWDGTIKNWS</sequence>
<dbReference type="PROSITE" id="PS00678">
    <property type="entry name" value="WD_REPEATS_1"/>
    <property type="match status" value="2"/>
</dbReference>
<dbReference type="PROSITE" id="PS50082">
    <property type="entry name" value="WD_REPEATS_2"/>
    <property type="match status" value="3"/>
</dbReference>
<dbReference type="PROSITE" id="PS50294">
    <property type="entry name" value="WD_REPEATS_REGION"/>
    <property type="match status" value="3"/>
</dbReference>
<dbReference type="InterPro" id="IPR001680">
    <property type="entry name" value="WD40_rpt"/>
</dbReference>
<feature type="transmembrane region" description="Helical" evidence="7">
    <location>
        <begin position="30"/>
        <end position="53"/>
    </location>
</feature>
<dbReference type="SUPFAM" id="SSF50978">
    <property type="entry name" value="WD40 repeat-like"/>
    <property type="match status" value="1"/>
</dbReference>
<proteinExistence type="predicted"/>
<evidence type="ECO:0000313" key="9">
    <source>
        <dbReference type="Proteomes" id="UP000017861"/>
    </source>
</evidence>
<gene>
    <name evidence="8" type="ORF">TCDM_03973</name>
</gene>
<dbReference type="EMBL" id="AYLP01000032">
    <property type="protein sequence ID" value="ESS67353.1"/>
    <property type="molecule type" value="Genomic_DNA"/>
</dbReference>
<dbReference type="InterPro" id="IPR036322">
    <property type="entry name" value="WD40_repeat_dom_sf"/>
</dbReference>
<keyword evidence="7" id="KW-1133">Transmembrane helix</keyword>
<dbReference type="PRINTS" id="PR00320">
    <property type="entry name" value="GPROTEINBRPT"/>
</dbReference>
<evidence type="ECO:0000256" key="7">
    <source>
        <dbReference type="SAM" id="Phobius"/>
    </source>
</evidence>
<feature type="compositionally biased region" description="Low complexity" evidence="6">
    <location>
        <begin position="177"/>
        <end position="186"/>
    </location>
</feature>
<dbReference type="InterPro" id="IPR020472">
    <property type="entry name" value="WD40_PAC1"/>
</dbReference>
<keyword evidence="3" id="KW-0689">Ribosomal protein</keyword>
<feature type="region of interest" description="Disordered" evidence="6">
    <location>
        <begin position="121"/>
        <end position="190"/>
    </location>
</feature>
<dbReference type="GO" id="GO:0071013">
    <property type="term" value="C:catalytic step 2 spliceosome"/>
    <property type="evidence" value="ECO:0007669"/>
    <property type="project" value="InterPro"/>
</dbReference>
<keyword evidence="7" id="KW-0812">Transmembrane</keyword>
<dbReference type="SMART" id="SM00320">
    <property type="entry name" value="WD40"/>
    <property type="match status" value="5"/>
</dbReference>
<evidence type="ECO:0000256" key="4">
    <source>
        <dbReference type="ARBA" id="ARBA00023274"/>
    </source>
</evidence>
<feature type="repeat" description="WD" evidence="5">
    <location>
        <begin position="279"/>
        <end position="320"/>
    </location>
</feature>
<dbReference type="VEuPathDB" id="TriTrypDB:TCDM_03973"/>
<evidence type="ECO:0000256" key="1">
    <source>
        <dbReference type="ARBA" id="ARBA00022574"/>
    </source>
</evidence>
<dbReference type="InterPro" id="IPR015943">
    <property type="entry name" value="WD40/YVTN_repeat-like_dom_sf"/>
</dbReference>
<protein>
    <submittedName>
        <fullName evidence="8">Uncharacterized protein</fullName>
    </submittedName>
</protein>
<dbReference type="AlphaFoldDB" id="V5BRZ9"/>
<dbReference type="GO" id="GO:0005840">
    <property type="term" value="C:ribosome"/>
    <property type="evidence" value="ECO:0007669"/>
    <property type="project" value="UniProtKB-KW"/>
</dbReference>
<name>V5BRZ9_TRYCR</name>
<feature type="repeat" description="WD" evidence="5">
    <location>
        <begin position="501"/>
        <end position="534"/>
    </location>
</feature>
<dbReference type="GO" id="GO:0000398">
    <property type="term" value="P:mRNA splicing, via spliceosome"/>
    <property type="evidence" value="ECO:0007669"/>
    <property type="project" value="InterPro"/>
</dbReference>
<reference evidence="8 9" key="1">
    <citation type="journal article" date="2014" name="Genome Announc.">
        <title>Trypanosoma cruzi Clone Dm28c Draft Genome Sequence.</title>
        <authorList>
            <person name="Grisard E.C."/>
            <person name="Teixeira S.M."/>
            <person name="de Almeida L.G."/>
            <person name="Stoco P.H."/>
            <person name="Gerber A.L."/>
            <person name="Talavera-Lopez C."/>
            <person name="Lima O.C."/>
            <person name="Andersson B."/>
            <person name="de Vasconcelos A.T."/>
        </authorList>
    </citation>
    <scope>NUCLEOTIDE SEQUENCE [LARGE SCALE GENOMIC DNA]</scope>
    <source>
        <strain evidence="8 9">Dm28c</strain>
    </source>
</reference>
<keyword evidence="1 5" id="KW-0853">WD repeat</keyword>
<dbReference type="PANTHER" id="PTHR43979:SF1">
    <property type="entry name" value="PRE-MRNA-PROCESSING FACTOR 17"/>
    <property type="match status" value="1"/>
</dbReference>
<dbReference type="PANTHER" id="PTHR43979">
    <property type="entry name" value="PRE-MRNA-PROCESSING FACTOR 17"/>
    <property type="match status" value="1"/>
</dbReference>
<dbReference type="Gene3D" id="2.130.10.10">
    <property type="entry name" value="YVTN repeat-like/Quinoprotein amine dehydrogenase"/>
    <property type="match status" value="1"/>
</dbReference>
<evidence type="ECO:0000256" key="6">
    <source>
        <dbReference type="SAM" id="MobiDB-lite"/>
    </source>
</evidence>
<organism evidence="8 9">
    <name type="scientific">Trypanosoma cruzi Dm28c</name>
    <dbReference type="NCBI Taxonomy" id="1416333"/>
    <lineage>
        <taxon>Eukaryota</taxon>
        <taxon>Discoba</taxon>
        <taxon>Euglenozoa</taxon>
        <taxon>Kinetoplastea</taxon>
        <taxon>Metakinetoplastina</taxon>
        <taxon>Trypanosomatida</taxon>
        <taxon>Trypanosomatidae</taxon>
        <taxon>Trypanosoma</taxon>
        <taxon>Schizotrypanum</taxon>
    </lineage>
</organism>
<comment type="caution">
    <text evidence="8">The sequence shown here is derived from an EMBL/GenBank/DDBJ whole genome shotgun (WGS) entry which is preliminary data.</text>
</comment>
<dbReference type="GO" id="GO:0003729">
    <property type="term" value="F:mRNA binding"/>
    <property type="evidence" value="ECO:0007669"/>
    <property type="project" value="TreeGrafter"/>
</dbReference>
<evidence type="ECO:0000256" key="3">
    <source>
        <dbReference type="ARBA" id="ARBA00022980"/>
    </source>
</evidence>
<feature type="repeat" description="WD" evidence="5">
    <location>
        <begin position="367"/>
        <end position="401"/>
    </location>
</feature>
<dbReference type="Proteomes" id="UP000017861">
    <property type="component" value="Unassembled WGS sequence"/>
</dbReference>
<accession>V5BRZ9</accession>
<keyword evidence="7" id="KW-0472">Membrane</keyword>
<evidence type="ECO:0000256" key="2">
    <source>
        <dbReference type="ARBA" id="ARBA00022737"/>
    </source>
</evidence>
<evidence type="ECO:0000313" key="8">
    <source>
        <dbReference type="EMBL" id="ESS67353.1"/>
    </source>
</evidence>
<evidence type="ECO:0000256" key="5">
    <source>
        <dbReference type="PROSITE-ProRule" id="PRU00221"/>
    </source>
</evidence>
<keyword evidence="4" id="KW-0687">Ribonucleoprotein</keyword>
<dbReference type="InterPro" id="IPR032847">
    <property type="entry name" value="PRPF17"/>
</dbReference>
<dbReference type="OrthoDB" id="10257301at2759"/>
<feature type="transmembrane region" description="Helical" evidence="7">
    <location>
        <begin position="6"/>
        <end position="23"/>
    </location>
</feature>